<accession>A0A2I2MFL0</accession>
<dbReference type="EMBL" id="LT966316">
    <property type="protein sequence ID" value="SOU92501.1"/>
    <property type="molecule type" value="Genomic_DNA"/>
</dbReference>
<reference evidence="1" key="1">
    <citation type="submission" date="2017-12" db="EMBL/GenBank/DDBJ databases">
        <authorList>
            <consortium name="SysMetEx"/>
        </authorList>
    </citation>
    <scope>NUCLEOTIDE SEQUENCE</scope>
    <source>
        <strain evidence="1">Pb_238</strain>
    </source>
</reference>
<proteinExistence type="predicted"/>
<dbReference type="AlphaFoldDB" id="A0A2I2MFL0"/>
<sequence length="164" mass="18309">MASASFPHDHGGVPEVREVVMDYAFSRDLTAARDPEMIWRLESSLERTIAGIVEQDSSGSLPEEVEDAVLMDAGWKKTMEIVEILKSVFRNFSPSETDPPDMMDKIITPVVFMESIGDYRKASTLYGCYALLNGVSPSTVAWYIGGFYSLELRKGKGKNNERQC</sequence>
<protein>
    <submittedName>
        <fullName evidence="1">Uncharacterized protein</fullName>
    </submittedName>
</protein>
<dbReference type="RefSeq" id="WP_036082580.1">
    <property type="nucleotide sequence ID" value="NZ_JPGK01000005.1"/>
</dbReference>
<evidence type="ECO:0000313" key="1">
    <source>
        <dbReference type="EMBL" id="SOU92501.1"/>
    </source>
</evidence>
<organism evidence="1">
    <name type="scientific">Leptospirillum ferriphilum</name>
    <dbReference type="NCBI Taxonomy" id="178606"/>
    <lineage>
        <taxon>Bacteria</taxon>
        <taxon>Pseudomonadati</taxon>
        <taxon>Nitrospirota</taxon>
        <taxon>Nitrospiria</taxon>
        <taxon>Nitrospirales</taxon>
        <taxon>Nitrospiraceae</taxon>
        <taxon>Leptospirillum</taxon>
    </lineage>
</organism>
<name>A0A2I2MFL0_9BACT</name>
<gene>
    <name evidence="1" type="ORF">LFTS_01128</name>
</gene>